<keyword evidence="3 8" id="KW-0812">Transmembrane</keyword>
<keyword evidence="8" id="KW-0547">Nucleotide-binding</keyword>
<dbReference type="EC" id="7.2.2.12" evidence="6"/>
<dbReference type="InterPro" id="IPR023214">
    <property type="entry name" value="HAD_sf"/>
</dbReference>
<evidence type="ECO:0000313" key="11">
    <source>
        <dbReference type="Proteomes" id="UP000759443"/>
    </source>
</evidence>
<name>A0ABS4DVM0_9HYPH</name>
<feature type="transmembrane region" description="Helical" evidence="8">
    <location>
        <begin position="70"/>
        <end position="95"/>
    </location>
</feature>
<dbReference type="InterPro" id="IPR059000">
    <property type="entry name" value="ATPase_P-type_domA"/>
</dbReference>
<feature type="transmembrane region" description="Helical" evidence="8">
    <location>
        <begin position="235"/>
        <end position="253"/>
    </location>
</feature>
<dbReference type="InterPro" id="IPR051014">
    <property type="entry name" value="Cation_Transport_ATPase_IB"/>
</dbReference>
<feature type="transmembrane region" description="Helical" evidence="8">
    <location>
        <begin position="557"/>
        <end position="581"/>
    </location>
</feature>
<dbReference type="PROSITE" id="PS00154">
    <property type="entry name" value="ATPASE_E1_E2"/>
    <property type="match status" value="1"/>
</dbReference>
<accession>A0ABS4DVM0</accession>
<keyword evidence="4 8" id="KW-1133">Transmembrane helix</keyword>
<comment type="subcellular location">
    <subcellularLocation>
        <location evidence="8">Cell membrane</location>
    </subcellularLocation>
    <subcellularLocation>
        <location evidence="1">Membrane</location>
    </subcellularLocation>
</comment>
<dbReference type="EMBL" id="JAGGJU010000003">
    <property type="protein sequence ID" value="MBP1849732.1"/>
    <property type="molecule type" value="Genomic_DNA"/>
</dbReference>
<dbReference type="InterPro" id="IPR023299">
    <property type="entry name" value="ATPase_P-typ_cyto_dom_N"/>
</dbReference>
<feature type="domain" description="P-type ATPase A" evidence="9">
    <location>
        <begin position="119"/>
        <end position="218"/>
    </location>
</feature>
<dbReference type="RefSeq" id="WP_342454378.1">
    <property type="nucleotide sequence ID" value="NZ_JAGGJU010000003.1"/>
</dbReference>
<keyword evidence="5 8" id="KW-0472">Membrane</keyword>
<gene>
    <name evidence="10" type="ORF">J2Z17_001153</name>
</gene>
<dbReference type="NCBIfam" id="TIGR01494">
    <property type="entry name" value="ATPase_P-type"/>
    <property type="match status" value="2"/>
</dbReference>
<dbReference type="Gene3D" id="3.40.50.1000">
    <property type="entry name" value="HAD superfamily/HAD-like"/>
    <property type="match status" value="1"/>
</dbReference>
<proteinExistence type="inferred from homology"/>
<comment type="similarity">
    <text evidence="2 8">Belongs to the cation transport ATPase (P-type) (TC 3.A.3) family. Type IB subfamily.</text>
</comment>
<feature type="transmembrane region" description="Helical" evidence="8">
    <location>
        <begin position="260"/>
        <end position="282"/>
    </location>
</feature>
<keyword evidence="8" id="KW-0067">ATP-binding</keyword>
<dbReference type="Gene3D" id="2.70.150.10">
    <property type="entry name" value="Calcium-transporting ATPase, cytoplasmic transduction domain A"/>
    <property type="match status" value="1"/>
</dbReference>
<dbReference type="InterPro" id="IPR008250">
    <property type="entry name" value="ATPase_P-typ_transduc_dom_A_sf"/>
</dbReference>
<evidence type="ECO:0000313" key="10">
    <source>
        <dbReference type="EMBL" id="MBP1849732.1"/>
    </source>
</evidence>
<dbReference type="Proteomes" id="UP000759443">
    <property type="component" value="Unassembled WGS sequence"/>
</dbReference>
<dbReference type="NCBIfam" id="TIGR01512">
    <property type="entry name" value="ATPase-IB2_Cd"/>
    <property type="match status" value="1"/>
</dbReference>
<dbReference type="SUPFAM" id="SSF56784">
    <property type="entry name" value="HAD-like"/>
    <property type="match status" value="1"/>
</dbReference>
<evidence type="ECO:0000256" key="4">
    <source>
        <dbReference type="ARBA" id="ARBA00022989"/>
    </source>
</evidence>
<sequence length="614" mass="63353">MILDPWLSRLRPLLVAAPILGLISAIAGVQIGFPAAYAPALVLSTALVMLALAGQILARLGKGEIGLDVIALLSMGAALAFGEYLAAAVVALMYAGGQYLETVAEGRARREMSALLSRAPRIATRLTDDGRLEEIPVAMVGIGDRLAVRRGELVPVDGILDDDTAVLDEAALTGEPLPVRRTRGQPVMSGAGNAGDLFRMLAIKPAAESTYAGILKLVDEAQRSKAPMARLADRYALGFLAITLAMAAAAWLVSGDPVRAVAVLVVATPCPLILAVPIAWVAGVSRCAQFGLLIKGARALEDLSRVRCLVIDKTGTLTDGRPTLVAVRSAMPEDALLQLVASLDQASSHVAATALVAAARARHLDLIAPTHVSEMPGEGVSGEVAGRHVAIGGTDYIRAKYGMPAGTPLPAGAIAAAVAIDGVYAGMLLFADRLRDGTDRILAGFGRLGVDRIILATGDRRDVADHISRGLPFDAVRSELSPGQKIEIVRAEKAKAPVLMIGDGINDAPALAAADIGLAMGAHGSAAAIEAADAVLLVERLDRVLAGIEIAVGCRRIALQCVFAGIGLSIAGMLAAAAGLLAPVEGALLQEAIDIAVILNALRVLRIKPTFATT</sequence>
<dbReference type="InterPro" id="IPR036412">
    <property type="entry name" value="HAD-like_sf"/>
</dbReference>
<keyword evidence="8" id="KW-1003">Cell membrane</keyword>
<organism evidence="10 11">
    <name type="scientific">Rhizobium halophytocola</name>
    <dbReference type="NCBI Taxonomy" id="735519"/>
    <lineage>
        <taxon>Bacteria</taxon>
        <taxon>Pseudomonadati</taxon>
        <taxon>Pseudomonadota</taxon>
        <taxon>Alphaproteobacteria</taxon>
        <taxon>Hyphomicrobiales</taxon>
        <taxon>Rhizobiaceae</taxon>
        <taxon>Rhizobium/Agrobacterium group</taxon>
        <taxon>Rhizobium</taxon>
    </lineage>
</organism>
<dbReference type="SUPFAM" id="SSF81653">
    <property type="entry name" value="Calcium ATPase, transduction domain A"/>
    <property type="match status" value="1"/>
</dbReference>
<keyword evidence="8" id="KW-0479">Metal-binding</keyword>
<evidence type="ECO:0000256" key="1">
    <source>
        <dbReference type="ARBA" id="ARBA00004370"/>
    </source>
</evidence>
<dbReference type="Gene3D" id="3.40.1110.10">
    <property type="entry name" value="Calcium-transporting ATPase, cytoplasmic domain N"/>
    <property type="match status" value="1"/>
</dbReference>
<feature type="transmembrane region" description="Helical" evidence="8">
    <location>
        <begin position="37"/>
        <end position="58"/>
    </location>
</feature>
<dbReference type="PANTHER" id="PTHR48085">
    <property type="entry name" value="CADMIUM/ZINC-TRANSPORTING ATPASE HMA2-RELATED"/>
    <property type="match status" value="1"/>
</dbReference>
<protein>
    <recommendedName>
        <fullName evidence="6">P-type Zn(2+) transporter</fullName>
        <ecNumber evidence="6">7.2.2.12</ecNumber>
    </recommendedName>
</protein>
<dbReference type="InterPro" id="IPR018303">
    <property type="entry name" value="ATPase_P-typ_P_site"/>
</dbReference>
<evidence type="ECO:0000256" key="5">
    <source>
        <dbReference type="ARBA" id="ARBA00023136"/>
    </source>
</evidence>
<evidence type="ECO:0000256" key="7">
    <source>
        <dbReference type="ARBA" id="ARBA00047308"/>
    </source>
</evidence>
<comment type="caution">
    <text evidence="10">The sequence shown here is derived from an EMBL/GenBank/DDBJ whole genome shotgun (WGS) entry which is preliminary data.</text>
</comment>
<dbReference type="NCBIfam" id="TIGR01525">
    <property type="entry name" value="ATPase-IB_hvy"/>
    <property type="match status" value="1"/>
</dbReference>
<evidence type="ECO:0000259" key="9">
    <source>
        <dbReference type="Pfam" id="PF00122"/>
    </source>
</evidence>
<keyword evidence="11" id="KW-1185">Reference proteome</keyword>
<dbReference type="InterPro" id="IPR027256">
    <property type="entry name" value="P-typ_ATPase_IB"/>
</dbReference>
<dbReference type="Pfam" id="PF00702">
    <property type="entry name" value="Hydrolase"/>
    <property type="match status" value="1"/>
</dbReference>
<dbReference type="InterPro" id="IPR001757">
    <property type="entry name" value="P_typ_ATPase"/>
</dbReference>
<evidence type="ECO:0000256" key="2">
    <source>
        <dbReference type="ARBA" id="ARBA00006024"/>
    </source>
</evidence>
<dbReference type="Pfam" id="PF00122">
    <property type="entry name" value="E1-E2_ATPase"/>
    <property type="match status" value="1"/>
</dbReference>
<feature type="transmembrane region" description="Helical" evidence="8">
    <location>
        <begin position="12"/>
        <end position="31"/>
    </location>
</feature>
<evidence type="ECO:0000256" key="3">
    <source>
        <dbReference type="ARBA" id="ARBA00022692"/>
    </source>
</evidence>
<evidence type="ECO:0000256" key="6">
    <source>
        <dbReference type="ARBA" id="ARBA00039097"/>
    </source>
</evidence>
<dbReference type="PANTHER" id="PTHR48085:SF5">
    <property type="entry name" value="CADMIUM_ZINC-TRANSPORTING ATPASE HMA4-RELATED"/>
    <property type="match status" value="1"/>
</dbReference>
<reference evidence="10 11" key="1">
    <citation type="submission" date="2021-03" db="EMBL/GenBank/DDBJ databases">
        <title>Genomic Encyclopedia of Type Strains, Phase IV (KMG-IV): sequencing the most valuable type-strain genomes for metagenomic binning, comparative biology and taxonomic classification.</title>
        <authorList>
            <person name="Goeker M."/>
        </authorList>
    </citation>
    <scope>NUCLEOTIDE SEQUENCE [LARGE SCALE GENOMIC DNA]</scope>
    <source>
        <strain evidence="10 11">DSM 21600</strain>
    </source>
</reference>
<dbReference type="PRINTS" id="PR00119">
    <property type="entry name" value="CATATPASE"/>
</dbReference>
<feature type="transmembrane region" description="Helical" evidence="8">
    <location>
        <begin position="411"/>
        <end position="431"/>
    </location>
</feature>
<dbReference type="InterPro" id="IPR023298">
    <property type="entry name" value="ATPase_P-typ_TM_dom_sf"/>
</dbReference>
<evidence type="ECO:0000256" key="8">
    <source>
        <dbReference type="RuleBase" id="RU362081"/>
    </source>
</evidence>
<dbReference type="SUPFAM" id="SSF81665">
    <property type="entry name" value="Calcium ATPase, transmembrane domain M"/>
    <property type="match status" value="1"/>
</dbReference>
<comment type="catalytic activity">
    <reaction evidence="7">
        <text>Zn(2+)(in) + ATP + H2O = Zn(2+)(out) + ADP + phosphate + H(+)</text>
        <dbReference type="Rhea" id="RHEA:20621"/>
        <dbReference type="ChEBI" id="CHEBI:15377"/>
        <dbReference type="ChEBI" id="CHEBI:15378"/>
        <dbReference type="ChEBI" id="CHEBI:29105"/>
        <dbReference type="ChEBI" id="CHEBI:30616"/>
        <dbReference type="ChEBI" id="CHEBI:43474"/>
        <dbReference type="ChEBI" id="CHEBI:456216"/>
        <dbReference type="EC" id="7.2.2.12"/>
    </reaction>
</comment>